<dbReference type="RefSeq" id="WP_377815317.1">
    <property type="nucleotide sequence ID" value="NZ_JBHRSJ010000031.1"/>
</dbReference>
<keyword evidence="2" id="KW-1185">Reference proteome</keyword>
<organism evidence="1 2">
    <name type="scientific">Azotobacter bryophylli</name>
    <dbReference type="NCBI Taxonomy" id="1986537"/>
    <lineage>
        <taxon>Bacteria</taxon>
        <taxon>Pseudomonadati</taxon>
        <taxon>Pseudomonadota</taxon>
        <taxon>Gammaproteobacteria</taxon>
        <taxon>Pseudomonadales</taxon>
        <taxon>Pseudomonadaceae</taxon>
        <taxon>Azotobacter</taxon>
    </lineage>
</organism>
<comment type="caution">
    <text evidence="1">The sequence shown here is derived from an EMBL/GenBank/DDBJ whole genome shotgun (WGS) entry which is preliminary data.</text>
</comment>
<dbReference type="Proteomes" id="UP001595457">
    <property type="component" value="Unassembled WGS sequence"/>
</dbReference>
<gene>
    <name evidence="1" type="ORF">ACFOJE_15230</name>
</gene>
<dbReference type="EMBL" id="JBHRSJ010000031">
    <property type="protein sequence ID" value="MFC2973555.1"/>
    <property type="molecule type" value="Genomic_DNA"/>
</dbReference>
<accession>A0ABV7AXM0</accession>
<name>A0ABV7AXM0_9GAMM</name>
<proteinExistence type="predicted"/>
<reference evidence="2" key="1">
    <citation type="journal article" date="2019" name="Int. J. Syst. Evol. Microbiol.">
        <title>The Global Catalogue of Microorganisms (GCM) 10K type strain sequencing project: providing services to taxonomists for standard genome sequencing and annotation.</title>
        <authorList>
            <consortium name="The Broad Institute Genomics Platform"/>
            <consortium name="The Broad Institute Genome Sequencing Center for Infectious Disease"/>
            <person name="Wu L."/>
            <person name="Ma J."/>
        </authorList>
    </citation>
    <scope>NUCLEOTIDE SEQUENCE [LARGE SCALE GENOMIC DNA]</scope>
    <source>
        <strain evidence="2">KCTC 62195</strain>
    </source>
</reference>
<sequence>MIRKQSAGLIASVSAPAITSRAYAGSIVAIDRVEKEFSLLAGCVINHNWDAI</sequence>
<evidence type="ECO:0000313" key="1">
    <source>
        <dbReference type="EMBL" id="MFC2973555.1"/>
    </source>
</evidence>
<evidence type="ECO:0000313" key="2">
    <source>
        <dbReference type="Proteomes" id="UP001595457"/>
    </source>
</evidence>
<protein>
    <submittedName>
        <fullName evidence="1">Uncharacterized protein</fullName>
    </submittedName>
</protein>